<dbReference type="EMBL" id="JACQPB010000039">
    <property type="protein sequence ID" value="MBI4210626.1"/>
    <property type="molecule type" value="Genomic_DNA"/>
</dbReference>
<dbReference type="AlphaFoldDB" id="A0A8T3YMX6"/>
<proteinExistence type="predicted"/>
<gene>
    <name evidence="2" type="ORF">HY544_03925</name>
</gene>
<keyword evidence="1" id="KW-1133">Transmembrane helix</keyword>
<evidence type="ECO:0000313" key="2">
    <source>
        <dbReference type="EMBL" id="MBI4210626.1"/>
    </source>
</evidence>
<sequence>MGGKIYFYLTPVLLVILVVLGYFVFSSFGFLGYKYHSSVGGVDFVSNYAEPSVSIGDARSAGSFVVSPEFTDSGQGNGQVTSVLTLYSTVLSAQAKEVVIIGRVLDSNGGIKRCESNLGDVRTSKELTSDECGRLLADARAFMVLISLPDAKLGSPRAVFGQGSIHIYPSSYENLYSSSFVVMSAIYPDTGAIIERVNSVLIKVK</sequence>
<dbReference type="Proteomes" id="UP000732298">
    <property type="component" value="Unassembled WGS sequence"/>
</dbReference>
<feature type="transmembrane region" description="Helical" evidence="1">
    <location>
        <begin position="6"/>
        <end position="25"/>
    </location>
</feature>
<keyword evidence="1" id="KW-0812">Transmembrane</keyword>
<accession>A0A8T3YMX6</accession>
<reference evidence="2" key="1">
    <citation type="submission" date="2020-07" db="EMBL/GenBank/DDBJ databases">
        <title>Huge and variable diversity of episymbiotic CPR bacteria and DPANN archaea in groundwater ecosystems.</title>
        <authorList>
            <person name="He C.Y."/>
            <person name="Keren R."/>
            <person name="Whittaker M."/>
            <person name="Farag I.F."/>
            <person name="Doudna J."/>
            <person name="Cate J.H.D."/>
            <person name="Banfield J.F."/>
        </authorList>
    </citation>
    <scope>NUCLEOTIDE SEQUENCE</scope>
    <source>
        <strain evidence="2">NC_groundwater_1296_Ag_S-0.2um_52_80</strain>
    </source>
</reference>
<protein>
    <submittedName>
        <fullName evidence="2">Uncharacterized protein</fullName>
    </submittedName>
</protein>
<evidence type="ECO:0000313" key="3">
    <source>
        <dbReference type="Proteomes" id="UP000732298"/>
    </source>
</evidence>
<comment type="caution">
    <text evidence="2">The sequence shown here is derived from an EMBL/GenBank/DDBJ whole genome shotgun (WGS) entry which is preliminary data.</text>
</comment>
<organism evidence="2 3">
    <name type="scientific">Candidatus Iainarchaeum sp</name>
    <dbReference type="NCBI Taxonomy" id="3101447"/>
    <lineage>
        <taxon>Archaea</taxon>
        <taxon>Candidatus Iainarchaeota</taxon>
        <taxon>Candidatus Iainarchaeia</taxon>
        <taxon>Candidatus Iainarchaeales</taxon>
        <taxon>Candidatus Iainarchaeaceae</taxon>
        <taxon>Candidatus Iainarchaeum</taxon>
    </lineage>
</organism>
<evidence type="ECO:0000256" key="1">
    <source>
        <dbReference type="SAM" id="Phobius"/>
    </source>
</evidence>
<keyword evidence="1" id="KW-0472">Membrane</keyword>
<name>A0A8T3YMX6_9ARCH</name>